<keyword evidence="6 7" id="KW-0472">Membrane</keyword>
<keyword evidence="5 7" id="KW-1133">Transmembrane helix</keyword>
<feature type="transmembrane region" description="Helical" evidence="7">
    <location>
        <begin position="108"/>
        <end position="129"/>
    </location>
</feature>
<gene>
    <name evidence="8" type="ORF">LJ739_01255</name>
</gene>
<protein>
    <submittedName>
        <fullName evidence="8">Oligosaccharide flippase family protein</fullName>
    </submittedName>
</protein>
<comment type="caution">
    <text evidence="8">The sequence shown here is derived from an EMBL/GenBank/DDBJ whole genome shotgun (WGS) entry which is preliminary data.</text>
</comment>
<dbReference type="RefSeq" id="WP_229156780.1">
    <property type="nucleotide sequence ID" value="NZ_JAJEWP010000001.1"/>
</dbReference>
<comment type="similarity">
    <text evidence="2">Belongs to the polysaccharide synthase family.</text>
</comment>
<dbReference type="PANTHER" id="PTHR30250">
    <property type="entry name" value="PST FAMILY PREDICTED COLANIC ACID TRANSPORTER"/>
    <property type="match status" value="1"/>
</dbReference>
<evidence type="ECO:0000256" key="3">
    <source>
        <dbReference type="ARBA" id="ARBA00022475"/>
    </source>
</evidence>
<evidence type="ECO:0000256" key="5">
    <source>
        <dbReference type="ARBA" id="ARBA00022989"/>
    </source>
</evidence>
<comment type="subcellular location">
    <subcellularLocation>
        <location evidence="1">Cell membrane</location>
        <topology evidence="1">Multi-pass membrane protein</topology>
    </subcellularLocation>
</comment>
<evidence type="ECO:0000313" key="8">
    <source>
        <dbReference type="EMBL" id="MCC2614864.1"/>
    </source>
</evidence>
<dbReference type="PANTHER" id="PTHR30250:SF10">
    <property type="entry name" value="LIPOPOLYSACCHARIDE BIOSYNTHESIS PROTEIN WZXC"/>
    <property type="match status" value="1"/>
</dbReference>
<evidence type="ECO:0000256" key="2">
    <source>
        <dbReference type="ARBA" id="ARBA00007430"/>
    </source>
</evidence>
<dbReference type="EMBL" id="JAJEWP010000001">
    <property type="protein sequence ID" value="MCC2614864.1"/>
    <property type="molecule type" value="Genomic_DNA"/>
</dbReference>
<organism evidence="8 9">
    <name type="scientific">Fluctibacter halophilus</name>
    <dbReference type="NCBI Taxonomy" id="226011"/>
    <lineage>
        <taxon>Bacteria</taxon>
        <taxon>Pseudomonadati</taxon>
        <taxon>Pseudomonadota</taxon>
        <taxon>Gammaproteobacteria</taxon>
        <taxon>Alteromonadales</taxon>
        <taxon>Alteromonadaceae</taxon>
        <taxon>Fluctibacter</taxon>
    </lineage>
</organism>
<evidence type="ECO:0000256" key="1">
    <source>
        <dbReference type="ARBA" id="ARBA00004651"/>
    </source>
</evidence>
<feature type="transmembrane region" description="Helical" evidence="7">
    <location>
        <begin position="316"/>
        <end position="343"/>
    </location>
</feature>
<accession>A0ABS8G2R1</accession>
<name>A0ABS8G2R1_9ALTE</name>
<feature type="transmembrane region" description="Helical" evidence="7">
    <location>
        <begin position="74"/>
        <end position="96"/>
    </location>
</feature>
<feature type="transmembrane region" description="Helical" evidence="7">
    <location>
        <begin position="355"/>
        <end position="371"/>
    </location>
</feature>
<keyword evidence="4 7" id="KW-0812">Transmembrane</keyword>
<keyword evidence="3" id="KW-1003">Cell membrane</keyword>
<reference evidence="8 9" key="1">
    <citation type="submission" date="2021-10" db="EMBL/GenBank/DDBJ databases">
        <title>Draft genome of Aestuariibacter halophilus JC2043.</title>
        <authorList>
            <person name="Emsley S.A."/>
            <person name="Pfannmuller K.M."/>
            <person name="Ushijima B."/>
            <person name="Saw J.H."/>
            <person name="Videau P."/>
        </authorList>
    </citation>
    <scope>NUCLEOTIDE SEQUENCE [LARGE SCALE GENOMIC DNA]</scope>
    <source>
        <strain evidence="8 9">JC2043</strain>
    </source>
</reference>
<feature type="transmembrane region" description="Helical" evidence="7">
    <location>
        <begin position="287"/>
        <end position="304"/>
    </location>
</feature>
<feature type="transmembrane region" description="Helical" evidence="7">
    <location>
        <begin position="377"/>
        <end position="393"/>
    </location>
</feature>
<keyword evidence="9" id="KW-1185">Reference proteome</keyword>
<sequence length="480" mass="53075">MTSVKTSLSWTFASNYLNMFIRFFAVAITARLLTPDEIGIFSIALAGFGFIQIFRDFGIGSYIVQKKTLSSDDLGAAFTVSICICWFLAAVTLLFSKALGTFYGREEVTVIFQLLAINLVIIPFGTINLSLLKRKLKFKNVAIIEVCSAIVGSGSVIVFAYMGYSYKSLAFGSIAGCLATVVVSNIFRQPELPFLPGFKGVKSVLKFGSILSTSNIMTQIDEAGPELIIGKVSGMESVAFFNKGYSTANLFDRFIFKAVRSISGAYFAAYNRENLNRLRTAFMQMQDYIVVVSWPFFIFLGFYADESIRLLYGDQWAVSAALLPYCCFFIAINSVFALFDQLLINTGHVKKQLGIVNKVMLLKLAIVLYAAHQSLELLVMLLMIVPLVRILILKSALRDVLELELSAYSSHLKIWALLSGGFFTALYGIHTLLVSGGLSGIPLLLCAGVLMAVVWVTLVMALRHPLRDELNGIFRKLLKR</sequence>
<proteinExistence type="inferred from homology"/>
<evidence type="ECO:0000256" key="4">
    <source>
        <dbReference type="ARBA" id="ARBA00022692"/>
    </source>
</evidence>
<feature type="transmembrane region" description="Helical" evidence="7">
    <location>
        <begin position="168"/>
        <end position="187"/>
    </location>
</feature>
<dbReference type="Proteomes" id="UP001520878">
    <property type="component" value="Unassembled WGS sequence"/>
</dbReference>
<feature type="transmembrane region" description="Helical" evidence="7">
    <location>
        <begin position="440"/>
        <end position="462"/>
    </location>
</feature>
<evidence type="ECO:0000256" key="7">
    <source>
        <dbReference type="SAM" id="Phobius"/>
    </source>
</evidence>
<evidence type="ECO:0000256" key="6">
    <source>
        <dbReference type="ARBA" id="ARBA00023136"/>
    </source>
</evidence>
<evidence type="ECO:0000313" key="9">
    <source>
        <dbReference type="Proteomes" id="UP001520878"/>
    </source>
</evidence>
<feature type="transmembrane region" description="Helical" evidence="7">
    <location>
        <begin position="38"/>
        <end position="54"/>
    </location>
</feature>
<dbReference type="Pfam" id="PF13440">
    <property type="entry name" value="Polysacc_synt_3"/>
    <property type="match status" value="1"/>
</dbReference>
<feature type="transmembrane region" description="Helical" evidence="7">
    <location>
        <begin position="141"/>
        <end position="162"/>
    </location>
</feature>
<dbReference type="InterPro" id="IPR050833">
    <property type="entry name" value="Poly_Biosynth_Transport"/>
</dbReference>
<feature type="transmembrane region" description="Helical" evidence="7">
    <location>
        <begin position="414"/>
        <end position="434"/>
    </location>
</feature>
<feature type="transmembrane region" description="Helical" evidence="7">
    <location>
        <begin position="12"/>
        <end position="32"/>
    </location>
</feature>